<protein>
    <submittedName>
        <fullName evidence="2">Uncharacterized protein</fullName>
    </submittedName>
</protein>
<keyword evidence="1" id="KW-0812">Transmembrane</keyword>
<accession>A0A1Y3U0N3</accession>
<evidence type="ECO:0000313" key="2">
    <source>
        <dbReference type="EMBL" id="OUN42326.1"/>
    </source>
</evidence>
<feature type="transmembrane region" description="Helical" evidence="1">
    <location>
        <begin position="118"/>
        <end position="139"/>
    </location>
</feature>
<sequence length="142" mass="14813">MSGGKTLPKELTLALIGAVGIIGWVLFSNYPGIGHILVQAASGNASLVESLCIAFIALCPLPLGAGIGGIISRNVPPRKNAYTTPKIILLALIILYVTICIVGTLFSIPWIVSLLVSLLFNPASYLATTLLCVSACIAVRHT</sequence>
<proteinExistence type="predicted"/>
<comment type="caution">
    <text evidence="2">The sequence shown here is derived from an EMBL/GenBank/DDBJ whole genome shotgun (WGS) entry which is preliminary data.</text>
</comment>
<dbReference type="RefSeq" id="WP_022349282.1">
    <property type="nucleotide sequence ID" value="NZ_CALUIC010000005.1"/>
</dbReference>
<keyword evidence="3" id="KW-1185">Reference proteome</keyword>
<gene>
    <name evidence="2" type="ORF">B5G21_07640</name>
</gene>
<evidence type="ECO:0000313" key="3">
    <source>
        <dbReference type="Proteomes" id="UP000196560"/>
    </source>
</evidence>
<reference evidence="3" key="1">
    <citation type="submission" date="2017-04" db="EMBL/GenBank/DDBJ databases">
        <title>Function of individual gut microbiota members based on whole genome sequencing of pure cultures obtained from chicken caecum.</title>
        <authorList>
            <person name="Medvecky M."/>
            <person name="Cejkova D."/>
            <person name="Polansky O."/>
            <person name="Karasova D."/>
            <person name="Kubasova T."/>
            <person name="Cizek A."/>
            <person name="Rychlik I."/>
        </authorList>
    </citation>
    <scope>NUCLEOTIDE SEQUENCE [LARGE SCALE GENOMIC DNA]</scope>
    <source>
        <strain evidence="3">An70</strain>
    </source>
</reference>
<dbReference type="AlphaFoldDB" id="A0A1Y3U0N3"/>
<dbReference type="Proteomes" id="UP000196560">
    <property type="component" value="Unassembled WGS sequence"/>
</dbReference>
<organism evidence="2 3">
    <name type="scientific">Enorma massiliensis</name>
    <dbReference type="NCBI Taxonomy" id="1472761"/>
    <lineage>
        <taxon>Bacteria</taxon>
        <taxon>Bacillati</taxon>
        <taxon>Actinomycetota</taxon>
        <taxon>Coriobacteriia</taxon>
        <taxon>Coriobacteriales</taxon>
        <taxon>Coriobacteriaceae</taxon>
        <taxon>Enorma</taxon>
    </lineage>
</organism>
<evidence type="ECO:0000256" key="1">
    <source>
        <dbReference type="SAM" id="Phobius"/>
    </source>
</evidence>
<feature type="transmembrane region" description="Helical" evidence="1">
    <location>
        <begin position="12"/>
        <end position="33"/>
    </location>
</feature>
<feature type="transmembrane region" description="Helical" evidence="1">
    <location>
        <begin position="87"/>
        <end position="112"/>
    </location>
</feature>
<name>A0A1Y3U0N3_9ACTN</name>
<dbReference type="EMBL" id="NFHO01000008">
    <property type="protein sequence ID" value="OUN42326.1"/>
    <property type="molecule type" value="Genomic_DNA"/>
</dbReference>
<keyword evidence="1" id="KW-0472">Membrane</keyword>
<keyword evidence="1" id="KW-1133">Transmembrane helix</keyword>
<feature type="transmembrane region" description="Helical" evidence="1">
    <location>
        <begin position="53"/>
        <end position="75"/>
    </location>
</feature>